<evidence type="ECO:0000256" key="3">
    <source>
        <dbReference type="ARBA" id="ARBA00022764"/>
    </source>
</evidence>
<evidence type="ECO:0000256" key="4">
    <source>
        <dbReference type="ARBA" id="ARBA00023239"/>
    </source>
</evidence>
<evidence type="ECO:0000259" key="5">
    <source>
        <dbReference type="Pfam" id="PF07940"/>
    </source>
</evidence>
<protein>
    <submittedName>
        <fullName evidence="7">Heparinase II/III family protein</fullName>
    </submittedName>
</protein>
<dbReference type="Pfam" id="PF07940">
    <property type="entry name" value="Hepar_II_III_C"/>
    <property type="match status" value="1"/>
</dbReference>
<keyword evidence="3" id="KW-0574">Periplasm</keyword>
<dbReference type="InterPro" id="IPR008929">
    <property type="entry name" value="Chondroitin_lyas"/>
</dbReference>
<gene>
    <name evidence="7" type="ORF">AB5I84_05735</name>
</gene>
<dbReference type="PANTHER" id="PTHR39210">
    <property type="entry name" value="HEPARIN-SULFATE LYASE"/>
    <property type="match status" value="1"/>
</dbReference>
<evidence type="ECO:0000256" key="1">
    <source>
        <dbReference type="ARBA" id="ARBA00004418"/>
    </source>
</evidence>
<dbReference type="RefSeq" id="WP_369454898.1">
    <property type="nucleotide sequence ID" value="NZ_JBGCUO010000001.1"/>
</dbReference>
<evidence type="ECO:0000313" key="7">
    <source>
        <dbReference type="EMBL" id="MEY1661648.1"/>
    </source>
</evidence>
<organism evidence="7 8">
    <name type="scientific">Isoalcanivorax beigongshangi</name>
    <dbReference type="NCBI Taxonomy" id="3238810"/>
    <lineage>
        <taxon>Bacteria</taxon>
        <taxon>Pseudomonadati</taxon>
        <taxon>Pseudomonadota</taxon>
        <taxon>Gammaproteobacteria</taxon>
        <taxon>Oceanospirillales</taxon>
        <taxon>Alcanivoracaceae</taxon>
        <taxon>Isoalcanivorax</taxon>
    </lineage>
</organism>
<name>A0ABV4AIH6_9GAMM</name>
<keyword evidence="2" id="KW-0732">Signal</keyword>
<dbReference type="InterPro" id="IPR031680">
    <property type="entry name" value="Hepar_II_III_N"/>
</dbReference>
<dbReference type="Gene3D" id="2.70.98.70">
    <property type="match status" value="1"/>
</dbReference>
<dbReference type="Gene3D" id="1.50.10.100">
    <property type="entry name" value="Chondroitin AC/alginate lyase"/>
    <property type="match status" value="1"/>
</dbReference>
<keyword evidence="4" id="KW-0456">Lyase</keyword>
<sequence>MLIRILYTLLPLRLHQWYSLLYYRIIRRFWPFRLPPVNGFIFENRRFDFQKYMPSPWHGNNEFTFLNVKGKVRWDKFEPIPEQAMLWQYNLHYLDELWACNSSNDISSQRDLILAWWEANKEVLGVPWDPYPTSLRAVNLCKWLWLNPGQIDSCKAGTILGRHYIEIRRKLEIHLQANHLFANLKALWFIQAALPEVRSRDWQWLIAKIKAQISEQFDDCGGHFELSPMYHRIMLWDLMDMLELASDVIDFSVLKPILEDKIRKGLRWAIALSHSDGEIALFNDGALGGAPSLNSLICYASKLGVAEPQFKDGSYSGYLVTRKNIATLICDAAPVGPAFQPGHAHADSLSFELSLGLSRVVVNSGTSVYELTPERLYQRSTAAHNTVVVDGKNSSDVWSSFRVGRKARASIIRQVIKEGFAEFEASHDGYRGCMHRRLWRLSDDRLTIRDSLNGKFCEASAFFHFHPEVKINILDRDAICVCGGDFKMKVFFCGAENLEVRIKDGFWYPKFGEMKANKFAEVTWSSGALSTEFSWEVIREGQL</sequence>
<dbReference type="SUPFAM" id="SSF48230">
    <property type="entry name" value="Chondroitin AC/alginate lyase"/>
    <property type="match status" value="1"/>
</dbReference>
<dbReference type="Pfam" id="PF16889">
    <property type="entry name" value="Hepar_II_III_N"/>
    <property type="match status" value="1"/>
</dbReference>
<evidence type="ECO:0000259" key="6">
    <source>
        <dbReference type="Pfam" id="PF16889"/>
    </source>
</evidence>
<dbReference type="Proteomes" id="UP001562065">
    <property type="component" value="Unassembled WGS sequence"/>
</dbReference>
<comment type="subcellular location">
    <subcellularLocation>
        <location evidence="1">Periplasm</location>
    </subcellularLocation>
</comment>
<comment type="caution">
    <text evidence="7">The sequence shown here is derived from an EMBL/GenBank/DDBJ whole genome shotgun (WGS) entry which is preliminary data.</text>
</comment>
<keyword evidence="8" id="KW-1185">Reference proteome</keyword>
<proteinExistence type="predicted"/>
<dbReference type="EMBL" id="JBGCUO010000001">
    <property type="protein sequence ID" value="MEY1661648.1"/>
    <property type="molecule type" value="Genomic_DNA"/>
</dbReference>
<feature type="domain" description="Heparin-sulfate lyase N-terminal" evidence="6">
    <location>
        <begin position="176"/>
        <end position="287"/>
    </location>
</feature>
<dbReference type="PANTHER" id="PTHR39210:SF1">
    <property type="entry name" value="HEPARIN-SULFATE LYASE"/>
    <property type="match status" value="1"/>
</dbReference>
<evidence type="ECO:0000313" key="8">
    <source>
        <dbReference type="Proteomes" id="UP001562065"/>
    </source>
</evidence>
<dbReference type="InterPro" id="IPR012480">
    <property type="entry name" value="Hepar_II_III_C"/>
</dbReference>
<reference evidence="7 8" key="1">
    <citation type="submission" date="2024-07" db="EMBL/GenBank/DDBJ databases">
        <authorList>
            <person name="Ren Q."/>
        </authorList>
    </citation>
    <scope>NUCLEOTIDE SEQUENCE [LARGE SCALE GENOMIC DNA]</scope>
    <source>
        <strain evidence="7 8">REN37</strain>
    </source>
</reference>
<accession>A0ABV4AIH6</accession>
<feature type="domain" description="Heparinase II/III-like C-terminal" evidence="5">
    <location>
        <begin position="308"/>
        <end position="535"/>
    </location>
</feature>
<evidence type="ECO:0000256" key="2">
    <source>
        <dbReference type="ARBA" id="ARBA00022729"/>
    </source>
</evidence>